<protein>
    <submittedName>
        <fullName evidence="2">Class II aldolase/adducin N-terminal</fullName>
    </submittedName>
</protein>
<reference evidence="2 3" key="1">
    <citation type="submission" date="2024-07" db="EMBL/GenBank/DDBJ databases">
        <title>Section-level genome sequencing and comparative genomics of Aspergillus sections Usti and Cavernicolus.</title>
        <authorList>
            <consortium name="Lawrence Berkeley National Laboratory"/>
            <person name="Nybo J.L."/>
            <person name="Vesth T.C."/>
            <person name="Theobald S."/>
            <person name="Frisvad J.C."/>
            <person name="Larsen T.O."/>
            <person name="Kjaerboelling I."/>
            <person name="Rothschild-Mancinelli K."/>
            <person name="Lyhne E.K."/>
            <person name="Kogle M.E."/>
            <person name="Barry K."/>
            <person name="Clum A."/>
            <person name="Na H."/>
            <person name="Ledsgaard L."/>
            <person name="Lin J."/>
            <person name="Lipzen A."/>
            <person name="Kuo A."/>
            <person name="Riley R."/>
            <person name="Mondo S."/>
            <person name="Labutti K."/>
            <person name="Haridas S."/>
            <person name="Pangalinan J."/>
            <person name="Salamov A.A."/>
            <person name="Simmons B.A."/>
            <person name="Magnuson J.K."/>
            <person name="Chen J."/>
            <person name="Drula E."/>
            <person name="Henrissat B."/>
            <person name="Wiebenga A."/>
            <person name="Lubbers R.J."/>
            <person name="Gomes A.C."/>
            <person name="Makela M.R."/>
            <person name="Stajich J."/>
            <person name="Grigoriev I.V."/>
            <person name="Mortensen U.H."/>
            <person name="De Vries R.P."/>
            <person name="Baker S.E."/>
            <person name="Andersen M.R."/>
        </authorList>
    </citation>
    <scope>NUCLEOTIDE SEQUENCE [LARGE SCALE GENOMIC DNA]</scope>
    <source>
        <strain evidence="2 3">CBS 588.65</strain>
    </source>
</reference>
<dbReference type="InterPro" id="IPR036409">
    <property type="entry name" value="Aldolase_II/adducin_N_sf"/>
</dbReference>
<dbReference type="EMBL" id="JBFXLT010000124">
    <property type="protein sequence ID" value="KAL2808019.1"/>
    <property type="molecule type" value="Genomic_DNA"/>
</dbReference>
<dbReference type="PANTHER" id="PTHR10672:SF3">
    <property type="entry name" value="PROTEIN HU-LI TAI SHAO"/>
    <property type="match status" value="1"/>
</dbReference>
<dbReference type="Proteomes" id="UP001610334">
    <property type="component" value="Unassembled WGS sequence"/>
</dbReference>
<dbReference type="SMART" id="SM01007">
    <property type="entry name" value="Aldolase_II"/>
    <property type="match status" value="1"/>
</dbReference>
<dbReference type="PANTHER" id="PTHR10672">
    <property type="entry name" value="ADDUCIN"/>
    <property type="match status" value="1"/>
</dbReference>
<proteinExistence type="predicted"/>
<dbReference type="InterPro" id="IPR051017">
    <property type="entry name" value="Aldolase-II_Adducin_sf"/>
</dbReference>
<sequence>MFLAAPRACINPITPTLAVAKRSFSSEFSPQAYAPDAQYSSDHVSKLLKTSILSEFPEQEAKARIELAATYRLFGLKGWNENIYGHLTAKVHESDGSESFLINPFGLLYSEVTASSLIKVRADGSVKHPGVTNGLFGINHAGFVIHIHRARPDLQSVMHCHYPSAAGVSSLKQGAAEGGEFISHAFG</sequence>
<evidence type="ECO:0000259" key="1">
    <source>
        <dbReference type="SMART" id="SM01007"/>
    </source>
</evidence>
<organism evidence="2 3">
    <name type="scientific">Aspergillus granulosus</name>
    <dbReference type="NCBI Taxonomy" id="176169"/>
    <lineage>
        <taxon>Eukaryota</taxon>
        <taxon>Fungi</taxon>
        <taxon>Dikarya</taxon>
        <taxon>Ascomycota</taxon>
        <taxon>Pezizomycotina</taxon>
        <taxon>Eurotiomycetes</taxon>
        <taxon>Eurotiomycetidae</taxon>
        <taxon>Eurotiales</taxon>
        <taxon>Aspergillaceae</taxon>
        <taxon>Aspergillus</taxon>
        <taxon>Aspergillus subgen. Nidulantes</taxon>
    </lineage>
</organism>
<dbReference type="SUPFAM" id="SSF53639">
    <property type="entry name" value="AraD/HMP-PK domain-like"/>
    <property type="match status" value="1"/>
</dbReference>
<comment type="caution">
    <text evidence="2">The sequence shown here is derived from an EMBL/GenBank/DDBJ whole genome shotgun (WGS) entry which is preliminary data.</text>
</comment>
<dbReference type="InterPro" id="IPR001303">
    <property type="entry name" value="Aldolase_II/adducin_N"/>
</dbReference>
<accession>A0ABR4GYG6</accession>
<keyword evidence="3" id="KW-1185">Reference proteome</keyword>
<dbReference type="Pfam" id="PF00596">
    <property type="entry name" value="Aldolase_II"/>
    <property type="match status" value="1"/>
</dbReference>
<feature type="domain" description="Class II aldolase/adducin N-terminal" evidence="1">
    <location>
        <begin position="65"/>
        <end position="187"/>
    </location>
</feature>
<gene>
    <name evidence="2" type="ORF">BJX63DRAFT_55120</name>
</gene>
<name>A0ABR4GYG6_9EURO</name>
<evidence type="ECO:0000313" key="3">
    <source>
        <dbReference type="Proteomes" id="UP001610334"/>
    </source>
</evidence>
<evidence type="ECO:0000313" key="2">
    <source>
        <dbReference type="EMBL" id="KAL2808019.1"/>
    </source>
</evidence>
<dbReference type="Gene3D" id="3.40.225.10">
    <property type="entry name" value="Class II aldolase/adducin N-terminal domain"/>
    <property type="match status" value="1"/>
</dbReference>